<dbReference type="GO" id="GO:0006310">
    <property type="term" value="P:DNA recombination"/>
    <property type="evidence" value="ECO:0007669"/>
    <property type="project" value="UniProtKB-KW"/>
</dbReference>
<dbReference type="PROSITE" id="PS51898">
    <property type="entry name" value="TYR_RECOMBINASE"/>
    <property type="match status" value="1"/>
</dbReference>
<dbReference type="EMBL" id="JAOH01000002">
    <property type="protein sequence ID" value="EUA63663.1"/>
    <property type="molecule type" value="Genomic_DNA"/>
</dbReference>
<evidence type="ECO:0000256" key="3">
    <source>
        <dbReference type="ARBA" id="ARBA00023172"/>
    </source>
</evidence>
<evidence type="ECO:0000313" key="6">
    <source>
        <dbReference type="Proteomes" id="UP000021210"/>
    </source>
</evidence>
<keyword evidence="3" id="KW-0233">DNA recombination</keyword>
<comment type="caution">
    <text evidence="5">The sequence shown here is derived from an EMBL/GenBank/DDBJ whole genome shotgun (WGS) entry which is preliminary data.</text>
</comment>
<dbReference type="Proteomes" id="UP000021210">
    <property type="component" value="Unassembled WGS sequence"/>
</dbReference>
<feature type="domain" description="Tyr recombinase" evidence="4">
    <location>
        <begin position="365"/>
        <end position="582"/>
    </location>
</feature>
<evidence type="ECO:0000259" key="4">
    <source>
        <dbReference type="PROSITE" id="PS51898"/>
    </source>
</evidence>
<gene>
    <name evidence="5" type="ORF">I542_3820</name>
</gene>
<dbReference type="SUPFAM" id="SSF56349">
    <property type="entry name" value="DNA breaking-rejoining enzymes"/>
    <property type="match status" value="1"/>
</dbReference>
<evidence type="ECO:0000313" key="5">
    <source>
        <dbReference type="EMBL" id="EUA63663.1"/>
    </source>
</evidence>
<dbReference type="InterPro" id="IPR002104">
    <property type="entry name" value="Integrase_catalytic"/>
</dbReference>
<evidence type="ECO:0000256" key="2">
    <source>
        <dbReference type="ARBA" id="ARBA00023125"/>
    </source>
</evidence>
<name>A0A829QMH9_9MYCO</name>
<protein>
    <submittedName>
        <fullName evidence="5">Phage integrase family protein</fullName>
    </submittedName>
</protein>
<dbReference type="GO" id="GO:0015074">
    <property type="term" value="P:DNA integration"/>
    <property type="evidence" value="ECO:0007669"/>
    <property type="project" value="InterPro"/>
</dbReference>
<organism evidence="5 6">
    <name type="scientific">Mycobacteroides abscessus 1948</name>
    <dbReference type="NCBI Taxonomy" id="1299323"/>
    <lineage>
        <taxon>Bacteria</taxon>
        <taxon>Bacillati</taxon>
        <taxon>Actinomycetota</taxon>
        <taxon>Actinomycetes</taxon>
        <taxon>Mycobacteriales</taxon>
        <taxon>Mycobacteriaceae</taxon>
        <taxon>Mycobacteroides</taxon>
        <taxon>Mycobacteroides abscessus</taxon>
    </lineage>
</organism>
<dbReference type="PANTHER" id="PTHR30349:SF41">
    <property type="entry name" value="INTEGRASE_RECOMBINASE PROTEIN MJ0367-RELATED"/>
    <property type="match status" value="1"/>
</dbReference>
<dbReference type="GO" id="GO:0003677">
    <property type="term" value="F:DNA binding"/>
    <property type="evidence" value="ECO:0007669"/>
    <property type="project" value="UniProtKB-KW"/>
</dbReference>
<comment type="similarity">
    <text evidence="1">Belongs to the 'phage' integrase family.</text>
</comment>
<dbReference type="InterPro" id="IPR011010">
    <property type="entry name" value="DNA_brk_join_enz"/>
</dbReference>
<dbReference type="InterPro" id="IPR050090">
    <property type="entry name" value="Tyrosine_recombinase_XerCD"/>
</dbReference>
<dbReference type="Pfam" id="PF00589">
    <property type="entry name" value="Phage_integrase"/>
    <property type="match status" value="1"/>
</dbReference>
<proteinExistence type="inferred from homology"/>
<sequence>MPPTDPPPTGQLDPRYAENPAWEQQWAKVPAAWRAPVYQIDTAPFNEVFVQNRYYTTATPGYDGYDFTPPGPPRFAHELAWWVYTCWREGLRRIDPAKIVWFTQALPEAAAEYRRRRGRSPASLLDITVPDIVRHATVLFEQRRHRLPTPSYRRNLEWTVEHLHTLLAVRCTPAPWWSYDTWDLRIDPRIPQREHEPHHERVLKLAGIQPVWLREGLRFWMRTAITHQLFTWTTAVSRCQTLGRHLGLFCQHNNYRDDPLITADPEQLRAVFMDFLTYLRSPEATTKSGTLSDYLVAEIQYQVQAFYTFMHDHGAEAAAATGEKRWKKLGISHTRLWAPAYLPRKTHRSRELTWYSTADLQRMLAYLEVLGADTEERVVLTHPDGQISVMAGLGDPQAARAWLLQAMTGRRASEILMLDHDPLQAIPGAAAPAGADTGIFVARLRYQQTKVAGVDPTILVEQQIVDVIREQQRWLSRHYPGMKPKYLFVGMVHQHQGQRARPYTSYLNALKKLDGVHRLVDTQGNPLRFSQTHRLRHTRATELLNDGVPFHVVQRYLGHKSPEMTARYAATLAATSEAEFLKHKKIGAMGADIAISPSDIYEMTQLGKRTDRVLPNGVCLLPPLKSCDKGNACLSCGHFATDATHLADLRDQLTATETLLAGRRQQFADRTGRELTDDNVWVSERLREIASLQAIITRLSDQANTLAHNRSGDIAVAGPATAGRRPQLPILTRGAHETTINHASGHRHCDD</sequence>
<accession>A0A829QMH9</accession>
<reference evidence="5 6" key="1">
    <citation type="submission" date="2013-12" db="EMBL/GenBank/DDBJ databases">
        <authorList>
            <person name="Zelazny A."/>
            <person name="Olivier K."/>
            <person name="Holland S."/>
            <person name="Lenaerts A."/>
            <person name="Ordway D."/>
            <person name="DeGroote M.A."/>
            <person name="Parker T."/>
            <person name="Sizemore C."/>
            <person name="Tallon L.J."/>
            <person name="Sadzewicz L.K."/>
            <person name="Sengamalay N."/>
            <person name="Fraser C.M."/>
            <person name="Hine E."/>
            <person name="Shefchek K.A."/>
            <person name="Das S.P."/>
            <person name="Tettelin H."/>
        </authorList>
    </citation>
    <scope>NUCLEOTIDE SEQUENCE [LARGE SCALE GENOMIC DNA]</scope>
    <source>
        <strain evidence="5 6">1948</strain>
    </source>
</reference>
<dbReference type="Gene3D" id="1.10.443.10">
    <property type="entry name" value="Intergrase catalytic core"/>
    <property type="match status" value="1"/>
</dbReference>
<evidence type="ECO:0000256" key="1">
    <source>
        <dbReference type="ARBA" id="ARBA00008857"/>
    </source>
</evidence>
<dbReference type="InterPro" id="IPR013762">
    <property type="entry name" value="Integrase-like_cat_sf"/>
</dbReference>
<dbReference type="PANTHER" id="PTHR30349">
    <property type="entry name" value="PHAGE INTEGRASE-RELATED"/>
    <property type="match status" value="1"/>
</dbReference>
<dbReference type="AlphaFoldDB" id="A0A829QMH9"/>
<keyword evidence="2" id="KW-0238">DNA-binding</keyword>